<organism evidence="2 3">
    <name type="scientific">Toxoplasma gondii p89</name>
    <dbReference type="NCBI Taxonomy" id="943119"/>
    <lineage>
        <taxon>Eukaryota</taxon>
        <taxon>Sar</taxon>
        <taxon>Alveolata</taxon>
        <taxon>Apicomplexa</taxon>
        <taxon>Conoidasida</taxon>
        <taxon>Coccidia</taxon>
        <taxon>Eucoccidiorida</taxon>
        <taxon>Eimeriorina</taxon>
        <taxon>Sarcocystidae</taxon>
        <taxon>Toxoplasma</taxon>
    </lineage>
</organism>
<gene>
    <name evidence="2" type="ORF">TGP89_289970</name>
</gene>
<name>A0A086JMJ2_TOXGO</name>
<feature type="compositionally biased region" description="Low complexity" evidence="1">
    <location>
        <begin position="128"/>
        <end position="139"/>
    </location>
</feature>
<feature type="compositionally biased region" description="Low complexity" evidence="1">
    <location>
        <begin position="175"/>
        <end position="202"/>
    </location>
</feature>
<comment type="caution">
    <text evidence="2">The sequence shown here is derived from an EMBL/GenBank/DDBJ whole genome shotgun (WGS) entry which is preliminary data.</text>
</comment>
<feature type="region of interest" description="Disordered" evidence="1">
    <location>
        <begin position="53"/>
        <end position="158"/>
    </location>
</feature>
<feature type="compositionally biased region" description="Polar residues" evidence="1">
    <location>
        <begin position="65"/>
        <end position="83"/>
    </location>
</feature>
<proteinExistence type="predicted"/>
<feature type="compositionally biased region" description="Basic residues" evidence="1">
    <location>
        <begin position="114"/>
        <end position="125"/>
    </location>
</feature>
<evidence type="ECO:0000313" key="2">
    <source>
        <dbReference type="EMBL" id="KFG33360.1"/>
    </source>
</evidence>
<evidence type="ECO:0000256" key="1">
    <source>
        <dbReference type="SAM" id="MobiDB-lite"/>
    </source>
</evidence>
<accession>A0A086JMJ2</accession>
<reference evidence="2 3" key="1">
    <citation type="submission" date="2014-03" db="EMBL/GenBank/DDBJ databases">
        <authorList>
            <person name="Sibley D."/>
            <person name="Venepally P."/>
            <person name="Karamycheva S."/>
            <person name="Hadjithomas M."/>
            <person name="Khan A."/>
            <person name="Brunk B."/>
            <person name="Roos D."/>
            <person name="Caler E."/>
            <person name="Lorenzi H."/>
        </authorList>
    </citation>
    <scope>NUCLEOTIDE SEQUENCE [LARGE SCALE GENOMIC DNA]</scope>
    <source>
        <strain evidence="3">p89</strain>
    </source>
</reference>
<protein>
    <submittedName>
        <fullName evidence="2">Uncharacterized protein</fullName>
    </submittedName>
</protein>
<sequence length="232" mass="24489">MRHSTRAVPELYERKGLEQFRLEVIGAEPGAGSRRLRHRPAEVGSVTPAIAAAKKSTANRLVIQNKPSTNVSVDRQKNPMATGSKTRSSSSSKSSGSAKKPSAVKQHAAAAPKKTSKKTISKKATRGPSKSATKPSKASLVKAIKAREGKSSQTAEKGGVFNNEVNFASAAASPAHFTTAATTRAASASSSRPSANSPTSTSKYNDARRSGRNAAPEQRSTGFFGWLRRLWG</sequence>
<dbReference type="Proteomes" id="UP000028828">
    <property type="component" value="Unassembled WGS sequence"/>
</dbReference>
<feature type="compositionally biased region" description="Low complexity" evidence="1">
    <location>
        <begin position="84"/>
        <end position="101"/>
    </location>
</feature>
<dbReference type="EMBL" id="AEYI02001769">
    <property type="protein sequence ID" value="KFG33360.1"/>
    <property type="molecule type" value="Genomic_DNA"/>
</dbReference>
<dbReference type="VEuPathDB" id="ToxoDB:TGP89_289970"/>
<evidence type="ECO:0000313" key="3">
    <source>
        <dbReference type="Proteomes" id="UP000028828"/>
    </source>
</evidence>
<feature type="region of interest" description="Disordered" evidence="1">
    <location>
        <begin position="28"/>
        <end position="47"/>
    </location>
</feature>
<dbReference type="OrthoDB" id="10434281at2759"/>
<dbReference type="AlphaFoldDB" id="A0A086JMJ2"/>
<feature type="region of interest" description="Disordered" evidence="1">
    <location>
        <begin position="175"/>
        <end position="219"/>
    </location>
</feature>